<dbReference type="EMBL" id="AMKT01000083">
    <property type="protein sequence ID" value="OXG12933.1"/>
    <property type="molecule type" value="Genomic_DNA"/>
</dbReference>
<evidence type="ECO:0000256" key="1">
    <source>
        <dbReference type="SAM" id="SignalP"/>
    </source>
</evidence>
<evidence type="ECO:0000313" key="2">
    <source>
        <dbReference type="EMBL" id="OXG12933.1"/>
    </source>
</evidence>
<feature type="chain" id="PRO_5032576073" evidence="1">
    <location>
        <begin position="20"/>
        <end position="466"/>
    </location>
</feature>
<proteinExistence type="predicted"/>
<dbReference type="Proteomes" id="UP000199727">
    <property type="component" value="Unassembled WGS sequence"/>
</dbReference>
<comment type="caution">
    <text evidence="2">The sequence shown here is derived from an EMBL/GenBank/DDBJ whole genome shotgun (WGS) entry which is preliminary data.</text>
</comment>
<accession>A0A854Q3Q9</accession>
<protein>
    <submittedName>
        <fullName evidence="2">Uncharacterized protein</fullName>
    </submittedName>
</protein>
<keyword evidence="1" id="KW-0732">Signal</keyword>
<name>A0A854Q3Q9_CRYNE</name>
<dbReference type="OrthoDB" id="529273at2759"/>
<feature type="signal peptide" evidence="1">
    <location>
        <begin position="1"/>
        <end position="19"/>
    </location>
</feature>
<reference evidence="2 3" key="1">
    <citation type="submission" date="2017-06" db="EMBL/GenBank/DDBJ databases">
        <title>Global population genomics of the pathogenic fungus Cryptococcus neoformans var. grubii.</title>
        <authorList>
            <person name="Cuomo C."/>
            <person name="Litvintseva A."/>
            <person name="Chen Y."/>
            <person name="Young S."/>
            <person name="Zeng Q."/>
            <person name="Chapman S."/>
            <person name="Gujja S."/>
            <person name="Saif S."/>
            <person name="Birren B."/>
        </authorList>
    </citation>
    <scope>NUCLEOTIDE SEQUENCE [LARGE SCALE GENOMIC DNA]</scope>
    <source>
        <strain evidence="2 3">Tu259-1</strain>
    </source>
</reference>
<evidence type="ECO:0000313" key="3">
    <source>
        <dbReference type="Proteomes" id="UP000199727"/>
    </source>
</evidence>
<gene>
    <name evidence="2" type="ORF">C361_06121</name>
</gene>
<organism evidence="2 3">
    <name type="scientific">Cryptococcus neoformans Tu259-1</name>
    <dbReference type="NCBI Taxonomy" id="1230072"/>
    <lineage>
        <taxon>Eukaryota</taxon>
        <taxon>Fungi</taxon>
        <taxon>Dikarya</taxon>
        <taxon>Basidiomycota</taxon>
        <taxon>Agaricomycotina</taxon>
        <taxon>Tremellomycetes</taxon>
        <taxon>Tremellales</taxon>
        <taxon>Cryptococcaceae</taxon>
        <taxon>Cryptococcus</taxon>
        <taxon>Cryptococcus neoformans species complex</taxon>
    </lineage>
</organism>
<dbReference type="AlphaFoldDB" id="A0A854Q3Q9"/>
<sequence>MRAAHGLFLAVSLLSTALAASSLPSQTLSHGPTTLISGLPGFTVLDNVWYRNRTFYILEDEGEIPQTDRLLSLSGSSSGTQSVERVNWKEMVSYNGEDGSPKEAQAKPDVEIKELHGITLFFNDGWDGKWSGYKWLYHMVAEALLGSLSILSSVPPLSTSIQSQGQGQAQDTSQGRVTYGGDGKLPDRLVIAWDYNWDARYGLPRAVAEALFGDDKLIEPEEWTQMTSQDTWIYFERVLLVDRNTAHRHNPLARQWFKMAIDAYSLASSPSFFFPTRHALLSNYDIPTYTRSAPGLRLSGKKPKIVYVDRQRTTRKFDVEVHTQLLKQLKKIERAKKAVVVDAVLEDLEKKKQFEMFTDADVSMVMNTDFCCSPNPSNRRSFLAFTAMDWRTNYGCLKVVLSLKFCLLPLSSTTTLLSVLHWATCTLSGITIKYTLVTNGYPKIRKTKPLSTMGHLFLLMLIPLQS</sequence>